<evidence type="ECO:0000256" key="1">
    <source>
        <dbReference type="SAM" id="Phobius"/>
    </source>
</evidence>
<feature type="transmembrane region" description="Helical" evidence="1">
    <location>
        <begin position="127"/>
        <end position="149"/>
    </location>
</feature>
<sequence>MVFTDYSMNMFARFLGFSTFCRDEKFEVVSVSLFLFLTFFLFAAQAVGFMVVWTCFGVLFFCQYVRLDPVARNNVGERIAITYFLFVVMSCLFVLPFSGARGLSSVYYALNVALVFGIAHFISKRALVFYSGFTVALYLIQFVLLSIILLSPYLDPLGSIVEGSSSNGITSYLILVQACYNGITYVLKRNVPPWGMNVITFYICFVGQGRGSIAAGFLLLGINILYVLVSGGSRKRFGYAVVIIVALLFAVLKFDLLFSFAMKTNLARGFYDQPRIEMWIDYFRSLSFVESVVGGDLNGTIIGDFYLGNPHNSFLRAHNKFGVLYMLLMVVSPFGLFLKGNFGKEQIFMFLTLAVVFFRAMTEPILFPTFLDLFYFSSIYCAVRASYLGTESVVDGRGAWSRRDILD</sequence>
<feature type="transmembrane region" description="Helical" evidence="1">
    <location>
        <begin position="322"/>
        <end position="340"/>
    </location>
</feature>
<keyword evidence="1" id="KW-0472">Membrane</keyword>
<organism evidence="2 3">
    <name type="scientific">Bdellovibrio bacteriovorus (strain ATCC 15356 / DSM 50701 / NCIMB 9529 / HD100)</name>
    <dbReference type="NCBI Taxonomy" id="264462"/>
    <lineage>
        <taxon>Bacteria</taxon>
        <taxon>Pseudomonadati</taxon>
        <taxon>Bdellovibrionota</taxon>
        <taxon>Bdellovibrionia</taxon>
        <taxon>Bdellovibrionales</taxon>
        <taxon>Pseudobdellovibrionaceae</taxon>
        <taxon>Bdellovibrio</taxon>
    </lineage>
</organism>
<dbReference type="KEGG" id="bba:Bd1689"/>
<dbReference type="STRING" id="264462.Bd1689"/>
<feature type="transmembrane region" description="Helical" evidence="1">
    <location>
        <begin position="347"/>
        <end position="367"/>
    </location>
</feature>
<dbReference type="HOGENOM" id="CLU_723348_0_0_7"/>
<keyword evidence="1" id="KW-0812">Transmembrane</keyword>
<dbReference type="AlphaFoldDB" id="Q6MME5"/>
<evidence type="ECO:0000313" key="3">
    <source>
        <dbReference type="Proteomes" id="UP000008080"/>
    </source>
</evidence>
<name>Q6MME5_BDEBA</name>
<dbReference type="eggNOG" id="ENOG503464B">
    <property type="taxonomic scope" value="Bacteria"/>
</dbReference>
<gene>
    <name evidence="2" type="ordered locus">Bd1689</name>
</gene>
<dbReference type="EMBL" id="BX842650">
    <property type="protein sequence ID" value="CAE79559.1"/>
    <property type="molecule type" value="Genomic_DNA"/>
</dbReference>
<protein>
    <recommendedName>
        <fullName evidence="4">Polysaccharide polymerase</fullName>
    </recommendedName>
</protein>
<feature type="transmembrane region" description="Helical" evidence="1">
    <location>
        <begin position="105"/>
        <end position="122"/>
    </location>
</feature>
<feature type="transmembrane region" description="Helical" evidence="1">
    <location>
        <begin position="33"/>
        <end position="61"/>
    </location>
</feature>
<feature type="transmembrane region" description="Helical" evidence="1">
    <location>
        <begin position="237"/>
        <end position="261"/>
    </location>
</feature>
<keyword evidence="1" id="KW-1133">Transmembrane helix</keyword>
<reference evidence="2 3" key="1">
    <citation type="journal article" date="2004" name="Science">
        <title>A predator unmasked: life cycle of Bdellovibrio bacteriovorus from a genomic perspective.</title>
        <authorList>
            <person name="Rendulic S."/>
            <person name="Jagtap P."/>
            <person name="Rosinus A."/>
            <person name="Eppinger M."/>
            <person name="Baar C."/>
            <person name="Lanz C."/>
            <person name="Keller H."/>
            <person name="Lambert C."/>
            <person name="Evans K.J."/>
            <person name="Goesmann A."/>
            <person name="Meyer F."/>
            <person name="Sockett R.E."/>
            <person name="Schuster S.C."/>
        </authorList>
    </citation>
    <scope>NUCLEOTIDE SEQUENCE [LARGE SCALE GENOMIC DNA]</scope>
    <source>
        <strain evidence="3">ATCC 15356 / DSM 50701 / NCIMB 9529 / HD100</strain>
    </source>
</reference>
<feature type="transmembrane region" description="Helical" evidence="1">
    <location>
        <begin position="169"/>
        <end position="187"/>
    </location>
</feature>
<keyword evidence="3" id="KW-1185">Reference proteome</keyword>
<evidence type="ECO:0000313" key="2">
    <source>
        <dbReference type="EMBL" id="CAE79559.1"/>
    </source>
</evidence>
<accession>Q6MME5</accession>
<dbReference type="Proteomes" id="UP000008080">
    <property type="component" value="Chromosome"/>
</dbReference>
<evidence type="ECO:0008006" key="4">
    <source>
        <dbReference type="Google" id="ProtNLM"/>
    </source>
</evidence>
<feature type="transmembrane region" description="Helical" evidence="1">
    <location>
        <begin position="81"/>
        <end position="99"/>
    </location>
</feature>
<feature type="transmembrane region" description="Helical" evidence="1">
    <location>
        <begin position="199"/>
        <end position="225"/>
    </location>
</feature>
<proteinExistence type="predicted"/>